<feature type="chain" id="PRO_5018335420" evidence="2">
    <location>
        <begin position="19"/>
        <end position="172"/>
    </location>
</feature>
<dbReference type="RefSeq" id="WP_124961394.1">
    <property type="nucleotide sequence ID" value="NZ_RQXU01000025.1"/>
</dbReference>
<comment type="caution">
    <text evidence="4">The sequence shown here is derived from an EMBL/GenBank/DDBJ whole genome shotgun (WGS) entry which is preliminary data.</text>
</comment>
<dbReference type="EMBL" id="RQXU01000025">
    <property type="protein sequence ID" value="RRH82307.1"/>
    <property type="molecule type" value="Genomic_DNA"/>
</dbReference>
<evidence type="ECO:0000259" key="3">
    <source>
        <dbReference type="Pfam" id="PF13511"/>
    </source>
</evidence>
<protein>
    <submittedName>
        <fullName evidence="4">DUF4124 domain-containing protein</fullName>
    </submittedName>
</protein>
<proteinExistence type="predicted"/>
<evidence type="ECO:0000256" key="1">
    <source>
        <dbReference type="SAM" id="MobiDB-lite"/>
    </source>
</evidence>
<dbReference type="Proteomes" id="UP000271590">
    <property type="component" value="Unassembled WGS sequence"/>
</dbReference>
<feature type="region of interest" description="Disordered" evidence="1">
    <location>
        <begin position="35"/>
        <end position="80"/>
    </location>
</feature>
<feature type="compositionally biased region" description="Basic and acidic residues" evidence="1">
    <location>
        <begin position="70"/>
        <end position="80"/>
    </location>
</feature>
<evidence type="ECO:0000313" key="4">
    <source>
        <dbReference type="EMBL" id="RRH82307.1"/>
    </source>
</evidence>
<organism evidence="4 5">
    <name type="scientific">Variovorax beijingensis</name>
    <dbReference type="NCBI Taxonomy" id="2496117"/>
    <lineage>
        <taxon>Bacteria</taxon>
        <taxon>Pseudomonadati</taxon>
        <taxon>Pseudomonadota</taxon>
        <taxon>Betaproteobacteria</taxon>
        <taxon>Burkholderiales</taxon>
        <taxon>Comamonadaceae</taxon>
        <taxon>Variovorax</taxon>
    </lineage>
</organism>
<gene>
    <name evidence="4" type="ORF">EH244_27035</name>
</gene>
<reference evidence="4 5" key="1">
    <citation type="submission" date="2018-11" db="EMBL/GenBank/DDBJ databases">
        <title>The genome of Variovorax sp T529.</title>
        <authorList>
            <person name="Gao J."/>
        </authorList>
    </citation>
    <scope>NUCLEOTIDE SEQUENCE [LARGE SCALE GENOMIC DNA]</scope>
    <source>
        <strain evidence="4 5">T529</strain>
    </source>
</reference>
<feature type="signal peptide" evidence="2">
    <location>
        <begin position="1"/>
        <end position="18"/>
    </location>
</feature>
<accession>A0A3P3E7D9</accession>
<dbReference type="AlphaFoldDB" id="A0A3P3E7D9"/>
<sequence length="172" mass="18177">MKLLFALCFLAAASSATAQVYKCPDATGKLQFQQTPCVGSSGSKVEVRPASGPDPTKAALSPAAAPGSGGEKKSFSDTLADERMQRERWVKLNDAKLDADRQRVACEEQQRAIASRTASSNNNLAGATRNQAIASEMQAAATTCQNRVSGADRLVDRLQAECDRQGCRAPGT</sequence>
<feature type="domain" description="DUF4124" evidence="3">
    <location>
        <begin position="7"/>
        <end position="58"/>
    </location>
</feature>
<feature type="compositionally biased region" description="Low complexity" evidence="1">
    <location>
        <begin position="55"/>
        <end position="66"/>
    </location>
</feature>
<dbReference type="InterPro" id="IPR025392">
    <property type="entry name" value="DUF4124"/>
</dbReference>
<keyword evidence="2" id="KW-0732">Signal</keyword>
<evidence type="ECO:0000313" key="5">
    <source>
        <dbReference type="Proteomes" id="UP000271590"/>
    </source>
</evidence>
<dbReference type="Pfam" id="PF13511">
    <property type="entry name" value="DUF4124"/>
    <property type="match status" value="1"/>
</dbReference>
<evidence type="ECO:0000256" key="2">
    <source>
        <dbReference type="SAM" id="SignalP"/>
    </source>
</evidence>
<name>A0A3P3E7D9_9BURK</name>